<comment type="caution">
    <text evidence="2">The sequence shown here is derived from an EMBL/GenBank/DDBJ whole genome shotgun (WGS) entry which is preliminary data.</text>
</comment>
<dbReference type="Proteomes" id="UP001174136">
    <property type="component" value="Unassembled WGS sequence"/>
</dbReference>
<evidence type="ECO:0000313" key="3">
    <source>
        <dbReference type="Proteomes" id="UP001174136"/>
    </source>
</evidence>
<gene>
    <name evidence="2" type="ORF">N1851_019610</name>
</gene>
<evidence type="ECO:0000313" key="2">
    <source>
        <dbReference type="EMBL" id="KAK0142464.1"/>
    </source>
</evidence>
<keyword evidence="3" id="KW-1185">Reference proteome</keyword>
<dbReference type="AlphaFoldDB" id="A0AA47MLX2"/>
<reference evidence="2" key="1">
    <citation type="journal article" date="2023" name="Front. Mar. Sci.">
        <title>A new Merluccius polli reference genome to investigate the effects of global change in West African waters.</title>
        <authorList>
            <person name="Mateo J.L."/>
            <person name="Blanco-Fernandez C."/>
            <person name="Garcia-Vazquez E."/>
            <person name="Machado-Schiaffino G."/>
        </authorList>
    </citation>
    <scope>NUCLEOTIDE SEQUENCE</scope>
    <source>
        <strain evidence="2">C29</strain>
        <tissue evidence="2">Fin</tissue>
    </source>
</reference>
<sequence length="75" mass="8238">MEDELDMDELYNENCVLQDVLRNLEINSHSVGELWAQALRSRVGLVLDEESASCSSREAEDSECSGSAAGRDSSD</sequence>
<evidence type="ECO:0000256" key="1">
    <source>
        <dbReference type="SAM" id="MobiDB-lite"/>
    </source>
</evidence>
<accession>A0AA47MLX2</accession>
<organism evidence="2 3">
    <name type="scientific">Merluccius polli</name>
    <name type="common">Benguela hake</name>
    <name type="synonym">Merluccius cadenati</name>
    <dbReference type="NCBI Taxonomy" id="89951"/>
    <lineage>
        <taxon>Eukaryota</taxon>
        <taxon>Metazoa</taxon>
        <taxon>Chordata</taxon>
        <taxon>Craniata</taxon>
        <taxon>Vertebrata</taxon>
        <taxon>Euteleostomi</taxon>
        <taxon>Actinopterygii</taxon>
        <taxon>Neopterygii</taxon>
        <taxon>Teleostei</taxon>
        <taxon>Neoteleostei</taxon>
        <taxon>Acanthomorphata</taxon>
        <taxon>Zeiogadaria</taxon>
        <taxon>Gadariae</taxon>
        <taxon>Gadiformes</taxon>
        <taxon>Gadoidei</taxon>
        <taxon>Merlucciidae</taxon>
        <taxon>Merluccius</taxon>
    </lineage>
</organism>
<dbReference type="EMBL" id="JAOPHQ010003626">
    <property type="protein sequence ID" value="KAK0142464.1"/>
    <property type="molecule type" value="Genomic_DNA"/>
</dbReference>
<name>A0AA47MLX2_MERPO</name>
<protein>
    <submittedName>
        <fullName evidence="2">Uncharacterized protein</fullName>
    </submittedName>
</protein>
<feature type="region of interest" description="Disordered" evidence="1">
    <location>
        <begin position="51"/>
        <end position="75"/>
    </location>
</feature>
<proteinExistence type="predicted"/>